<name>A0ABX5HY78_9GAMM</name>
<keyword evidence="3" id="KW-1185">Reference proteome</keyword>
<gene>
    <name evidence="2" type="ORF">C9I43_00485</name>
</gene>
<protein>
    <submittedName>
        <fullName evidence="2">Uncharacterized protein</fullName>
    </submittedName>
</protein>
<evidence type="ECO:0000256" key="1">
    <source>
        <dbReference type="SAM" id="Coils"/>
    </source>
</evidence>
<comment type="caution">
    <text evidence="2">The sequence shown here is derived from an EMBL/GenBank/DDBJ whole genome shotgun (WGS) entry which is preliminary data.</text>
</comment>
<evidence type="ECO:0000313" key="2">
    <source>
        <dbReference type="EMBL" id="PTA51846.1"/>
    </source>
</evidence>
<keyword evidence="2" id="KW-0614">Plasmid</keyword>
<keyword evidence="1" id="KW-0175">Coiled coil</keyword>
<sequence length="301" mass="35070">MSRKLAFVTSKDDGNVDFHVAKAAISKDVSRVYDDNSHILTDFLYPLYLIHKVVSSNYEELDNIVDRAQRELDLQSSKPLITLDPYDQAIELMVELNRCLLNILTSQSLFLLKARQLVKDQFGENSEEYQEFECLRKQLHKASVSYRFCYELRNYAQHYGIPSNKLAIDYISGEQPVLTVSIAKNKLLKGGYEWKTHGLEALNRMEDMFDLMPHIKNYRDVANKLFLQLYNSCEDKLTQFHSIVADIKEKAQAPQKVRFFFVCNFDDNDSQIDTEEIPYTFARKLENYISTFKDMSTTCNK</sequence>
<geneLocation type="plasmid" evidence="2 3">
    <name>pWMBT7</name>
</geneLocation>
<evidence type="ECO:0000313" key="3">
    <source>
        <dbReference type="Proteomes" id="UP000240506"/>
    </source>
</evidence>
<reference evidence="2 3" key="1">
    <citation type="submission" date="2018-04" db="EMBL/GenBank/DDBJ databases">
        <title>Genomic sequence of a freshwater isolate of Shewanella morhuae.</title>
        <authorList>
            <person name="Castillo D.E."/>
            <person name="Gram L."/>
        </authorList>
    </citation>
    <scope>NUCLEOTIDE SEQUENCE [LARGE SCALE GENOMIC DNA]</scope>
    <source>
        <strain evidence="2 3">CW7</strain>
        <plasmid evidence="2 3">pWMBT7</plasmid>
    </source>
</reference>
<dbReference type="EMBL" id="PYSG01000001">
    <property type="protein sequence ID" value="PTA51846.1"/>
    <property type="molecule type" value="Genomic_DNA"/>
</dbReference>
<organism evidence="2 3">
    <name type="scientific">Shewanella morhuae</name>
    <dbReference type="NCBI Taxonomy" id="365591"/>
    <lineage>
        <taxon>Bacteria</taxon>
        <taxon>Pseudomonadati</taxon>
        <taxon>Pseudomonadota</taxon>
        <taxon>Gammaproteobacteria</taxon>
        <taxon>Alteromonadales</taxon>
        <taxon>Shewanellaceae</taxon>
        <taxon>Shewanella</taxon>
    </lineage>
</organism>
<dbReference type="Proteomes" id="UP000240506">
    <property type="component" value="Plasmid pWMBT7"/>
</dbReference>
<accession>A0ABX5HY78</accession>
<dbReference type="RefSeq" id="WP_011787761.1">
    <property type="nucleotide sequence ID" value="NZ_CM009684.1"/>
</dbReference>
<feature type="coiled-coil region" evidence="1">
    <location>
        <begin position="51"/>
        <end position="78"/>
    </location>
</feature>
<proteinExistence type="predicted"/>